<keyword evidence="5" id="KW-0460">Magnesium</keyword>
<accession>A0A1X7LVG3</accession>
<gene>
    <name evidence="7" type="ORF">SAMN06295960_4403</name>
</gene>
<evidence type="ECO:0000256" key="2">
    <source>
        <dbReference type="ARBA" id="ARBA00022723"/>
    </source>
</evidence>
<dbReference type="AlphaFoldDB" id="A0A1X7LVG3"/>
<dbReference type="EMBL" id="FXAZ01000008">
    <property type="protein sequence ID" value="SMG57457.1"/>
    <property type="molecule type" value="Genomic_DNA"/>
</dbReference>
<evidence type="ECO:0000313" key="7">
    <source>
        <dbReference type="EMBL" id="SMG57457.1"/>
    </source>
</evidence>
<evidence type="ECO:0000256" key="5">
    <source>
        <dbReference type="ARBA" id="ARBA00022842"/>
    </source>
</evidence>
<evidence type="ECO:0000313" key="8">
    <source>
        <dbReference type="Proteomes" id="UP000193834"/>
    </source>
</evidence>
<proteinExistence type="predicted"/>
<evidence type="ECO:0000259" key="6">
    <source>
        <dbReference type="Pfam" id="PF03738"/>
    </source>
</evidence>
<keyword evidence="4" id="KW-0067">ATP-binding</keyword>
<sequence length="437" mass="50136">MPCTIHLGYEHDYIFQGELAARIPYHRMYGKQYCVPSLTLFAKQEVQRVAEAAQWVDRIYWKALRFTQRYLPDSFLVEQLGLHPSMIESARLEVPYHGISRQDWILHEQGLKVIENNTDTPTGVPETAYLSQAMIESFSSYQSASSEMRTHIKQAFSLLIDYYRQQGLDGHIAFTCYDTHIEDLTNTLYLMEAVQELGIDCFFVPLDALEIIPQDSLYYQGKRISILYRLYPLEYLVHDRDEASDRAIGEDLLQLVAQGKLGLINPAQSIITQSKGFMALIWSLYEHHEEASAMCGFDVFDEEELQQLPIYFLPTYYEPSVFHLANSLYVQKSYWGREGKGTTLVKGDGTLLSNEQEWEDLSEEAADIRDYYENQPKIFQQHHPLTELEILTEEGSYVGSLLLGAYVIGGRYAGLLPRIGEKITGDMAYYCPAAVEI</sequence>
<dbReference type="Gene3D" id="3.30.1490.330">
    <property type="match status" value="1"/>
</dbReference>
<dbReference type="RefSeq" id="WP_085498084.1">
    <property type="nucleotide sequence ID" value="NZ_FXAZ01000008.1"/>
</dbReference>
<dbReference type="InterPro" id="IPR005494">
    <property type="entry name" value="GSPS_pre-ATP-grasp-like_dom"/>
</dbReference>
<dbReference type="InterPro" id="IPR016185">
    <property type="entry name" value="PreATP-grasp_dom_sf"/>
</dbReference>
<keyword evidence="2" id="KW-0479">Metal-binding</keyword>
<dbReference type="SUPFAM" id="SSF52440">
    <property type="entry name" value="PreATP-grasp domain"/>
    <property type="match status" value="1"/>
</dbReference>
<dbReference type="GO" id="GO:0046872">
    <property type="term" value="F:metal ion binding"/>
    <property type="evidence" value="ECO:0007669"/>
    <property type="project" value="UniProtKB-KW"/>
</dbReference>
<dbReference type="Proteomes" id="UP000193834">
    <property type="component" value="Unassembled WGS sequence"/>
</dbReference>
<name>A0A1X7LVG3_9BACL</name>
<dbReference type="Pfam" id="PF03738">
    <property type="entry name" value="GSP_synth"/>
    <property type="match status" value="1"/>
</dbReference>
<dbReference type="STRING" id="1852522.SAMN06295960_4403"/>
<reference evidence="7 8" key="1">
    <citation type="submission" date="2017-04" db="EMBL/GenBank/DDBJ databases">
        <authorList>
            <person name="Afonso C.L."/>
            <person name="Miller P.J."/>
            <person name="Scott M.A."/>
            <person name="Spackman E."/>
            <person name="Goraichik I."/>
            <person name="Dimitrov K.M."/>
            <person name="Suarez D.L."/>
            <person name="Swayne D.E."/>
        </authorList>
    </citation>
    <scope>NUCLEOTIDE SEQUENCE [LARGE SCALE GENOMIC DNA]</scope>
    <source>
        <strain evidence="7 8">11</strain>
    </source>
</reference>
<keyword evidence="1" id="KW-0436">Ligase</keyword>
<dbReference type="OrthoDB" id="9765517at2"/>
<keyword evidence="3" id="KW-0547">Nucleotide-binding</keyword>
<evidence type="ECO:0000256" key="1">
    <source>
        <dbReference type="ARBA" id="ARBA00022598"/>
    </source>
</evidence>
<evidence type="ECO:0000256" key="4">
    <source>
        <dbReference type="ARBA" id="ARBA00022840"/>
    </source>
</evidence>
<dbReference type="SUPFAM" id="SSF56059">
    <property type="entry name" value="Glutathione synthetase ATP-binding domain-like"/>
    <property type="match status" value="1"/>
</dbReference>
<keyword evidence="8" id="KW-1185">Reference proteome</keyword>
<evidence type="ECO:0000256" key="3">
    <source>
        <dbReference type="ARBA" id="ARBA00022741"/>
    </source>
</evidence>
<dbReference type="GO" id="GO:0016874">
    <property type="term" value="F:ligase activity"/>
    <property type="evidence" value="ECO:0007669"/>
    <property type="project" value="UniProtKB-KW"/>
</dbReference>
<organism evidence="7 8">
    <name type="scientific">Paenibacillus aquistagni</name>
    <dbReference type="NCBI Taxonomy" id="1852522"/>
    <lineage>
        <taxon>Bacteria</taxon>
        <taxon>Bacillati</taxon>
        <taxon>Bacillota</taxon>
        <taxon>Bacilli</taxon>
        <taxon>Bacillales</taxon>
        <taxon>Paenibacillaceae</taxon>
        <taxon>Paenibacillus</taxon>
    </lineage>
</organism>
<protein>
    <submittedName>
        <fullName evidence="7">Glutathionylspermidine synthase</fullName>
    </submittedName>
</protein>
<feature type="domain" description="Glutathionylspermidine synthase pre-ATP-grasp-like" evidence="6">
    <location>
        <begin position="25"/>
        <end position="434"/>
    </location>
</feature>
<dbReference type="GO" id="GO:0005524">
    <property type="term" value="F:ATP binding"/>
    <property type="evidence" value="ECO:0007669"/>
    <property type="project" value="UniProtKB-KW"/>
</dbReference>